<organism evidence="1 2">
    <name type="scientific">Choristoneura fumiferana</name>
    <name type="common">Spruce budworm moth</name>
    <name type="synonym">Archips fumiferana</name>
    <dbReference type="NCBI Taxonomy" id="7141"/>
    <lineage>
        <taxon>Eukaryota</taxon>
        <taxon>Metazoa</taxon>
        <taxon>Ecdysozoa</taxon>
        <taxon>Arthropoda</taxon>
        <taxon>Hexapoda</taxon>
        <taxon>Insecta</taxon>
        <taxon>Pterygota</taxon>
        <taxon>Neoptera</taxon>
        <taxon>Endopterygota</taxon>
        <taxon>Lepidoptera</taxon>
        <taxon>Glossata</taxon>
        <taxon>Ditrysia</taxon>
        <taxon>Tortricoidea</taxon>
        <taxon>Tortricidae</taxon>
        <taxon>Tortricinae</taxon>
        <taxon>Choristoneura</taxon>
    </lineage>
</organism>
<dbReference type="Proteomes" id="UP001064048">
    <property type="component" value="Chromosome 6"/>
</dbReference>
<comment type="caution">
    <text evidence="1">The sequence shown here is derived from an EMBL/GenBank/DDBJ whole genome shotgun (WGS) entry which is preliminary data.</text>
</comment>
<evidence type="ECO:0000313" key="2">
    <source>
        <dbReference type="Proteomes" id="UP001064048"/>
    </source>
</evidence>
<keyword evidence="2" id="KW-1185">Reference proteome</keyword>
<sequence length="269" mass="29016">MYSVTEDGVLPFETNTSGVDDELINENSVRSTVHVSLPSTSSVEPAIPQSLPQAQPPPQTQPLPPEEQEPIEPLAPVTELDSIILEIFGDDPSVVKQYGKEIQADLAVRLQHIASNGLSKETSKELCEKYLPPSNCTLIDAPELNPEIKAAVSEAIQKTKIDKLLFGADLAETLKTAKAITKSGTDLKTSAPPNNKPTFPKNKTPLQQATTLPQRNNLNWKAQASGEPAGQGACSEDAARQQFRDVVSSASTQKQQPPLESVRYAGRLS</sequence>
<gene>
    <name evidence="1" type="ORF">MSG28_004037</name>
</gene>
<proteinExistence type="predicted"/>
<name>A0ACC0KHN5_CHOFU</name>
<reference evidence="1 2" key="1">
    <citation type="journal article" date="2022" name="Genome Biol. Evol.">
        <title>The Spruce Budworm Genome: Reconstructing the Evolutionary History of Antifreeze Proteins.</title>
        <authorList>
            <person name="Beliveau C."/>
            <person name="Gagne P."/>
            <person name="Picq S."/>
            <person name="Vernygora O."/>
            <person name="Keeling C.I."/>
            <person name="Pinkney K."/>
            <person name="Doucet D."/>
            <person name="Wen F."/>
            <person name="Johnston J.S."/>
            <person name="Maaroufi H."/>
            <person name="Boyle B."/>
            <person name="Laroche J."/>
            <person name="Dewar K."/>
            <person name="Juretic N."/>
            <person name="Blackburn G."/>
            <person name="Nisole A."/>
            <person name="Brunet B."/>
            <person name="Brandao M."/>
            <person name="Lumley L."/>
            <person name="Duan J."/>
            <person name="Quan G."/>
            <person name="Lucarotti C.J."/>
            <person name="Roe A.D."/>
            <person name="Sperling F.A.H."/>
            <person name="Levesque R.C."/>
            <person name="Cusson M."/>
        </authorList>
    </citation>
    <scope>NUCLEOTIDE SEQUENCE [LARGE SCALE GENOMIC DNA]</scope>
    <source>
        <strain evidence="1">Glfc:IPQL:Cfum</strain>
    </source>
</reference>
<evidence type="ECO:0000313" key="1">
    <source>
        <dbReference type="EMBL" id="KAI8435820.1"/>
    </source>
</evidence>
<accession>A0ACC0KHN5</accession>
<dbReference type="EMBL" id="CM046106">
    <property type="protein sequence ID" value="KAI8435820.1"/>
    <property type="molecule type" value="Genomic_DNA"/>
</dbReference>
<protein>
    <submittedName>
        <fullName evidence="1">Uncharacterized protein</fullName>
    </submittedName>
</protein>